<dbReference type="AlphaFoldDB" id="A0A840STS6"/>
<reference evidence="3 4" key="1">
    <citation type="submission" date="2020-08" db="EMBL/GenBank/DDBJ databases">
        <title>Genomic Encyclopedia of Type Strains, Phase IV (KMG-IV): sequencing the most valuable type-strain genomes for metagenomic binning, comparative biology and taxonomic classification.</title>
        <authorList>
            <person name="Goeker M."/>
        </authorList>
    </citation>
    <scope>NUCLEOTIDE SEQUENCE [LARGE SCALE GENOMIC DNA]</scope>
    <source>
        <strain evidence="3 4">DSM 101730</strain>
    </source>
</reference>
<dbReference type="EMBL" id="JACHFM010000011">
    <property type="protein sequence ID" value="MBB5224594.1"/>
    <property type="molecule type" value="Genomic_DNA"/>
</dbReference>
<dbReference type="Gene3D" id="1.10.10.1550">
    <property type="entry name" value="ROS/MUCR transcriptional regulator protein"/>
    <property type="match status" value="1"/>
</dbReference>
<keyword evidence="4" id="KW-1185">Reference proteome</keyword>
<accession>A0A840STS6</accession>
<evidence type="ECO:0000256" key="1">
    <source>
        <dbReference type="ARBA" id="ARBA00007031"/>
    </source>
</evidence>
<dbReference type="InterPro" id="IPR041920">
    <property type="entry name" value="ROS/MUCR_sf"/>
</dbReference>
<comment type="caution">
    <text evidence="3">The sequence shown here is derived from an EMBL/GenBank/DDBJ whole genome shotgun (WGS) entry which is preliminary data.</text>
</comment>
<protein>
    <submittedName>
        <fullName evidence="3">Putative transcriptional regulator</fullName>
    </submittedName>
</protein>
<dbReference type="GO" id="GO:0008270">
    <property type="term" value="F:zinc ion binding"/>
    <property type="evidence" value="ECO:0007669"/>
    <property type="project" value="InterPro"/>
</dbReference>
<proteinExistence type="inferred from homology"/>
<dbReference type="InterPro" id="IPR008807">
    <property type="entry name" value="ROS_MUCR"/>
</dbReference>
<evidence type="ECO:0000313" key="4">
    <source>
        <dbReference type="Proteomes" id="UP000549457"/>
    </source>
</evidence>
<comment type="similarity">
    <text evidence="1">Belongs to the ros/MucR family.</text>
</comment>
<sequence>MDNETSIDRNELLALTAEIVSAYVGNNALDTGTVPDVIGAVFAKLTELSTDEKPLPETLTPAVPIKRSVTDDYIVCLEDGKKLKMLKRHLMTAYGMTPEEYRAKWGLKPDYPMVAPTYAAKRQELAKKIGLGRKPRAPEPAAAPRGRTRKKAVA</sequence>
<evidence type="ECO:0000313" key="3">
    <source>
        <dbReference type="EMBL" id="MBB5224594.1"/>
    </source>
</evidence>
<evidence type="ECO:0000256" key="2">
    <source>
        <dbReference type="SAM" id="MobiDB-lite"/>
    </source>
</evidence>
<dbReference type="Pfam" id="PF05443">
    <property type="entry name" value="ROS_MUCR"/>
    <property type="match status" value="1"/>
</dbReference>
<feature type="region of interest" description="Disordered" evidence="2">
    <location>
        <begin position="128"/>
        <end position="154"/>
    </location>
</feature>
<name>A0A840STS6_9RHOB</name>
<dbReference type="GO" id="GO:0006355">
    <property type="term" value="P:regulation of DNA-templated transcription"/>
    <property type="evidence" value="ECO:0007669"/>
    <property type="project" value="InterPro"/>
</dbReference>
<dbReference type="Proteomes" id="UP000549457">
    <property type="component" value="Unassembled WGS sequence"/>
</dbReference>
<organism evidence="3 4">
    <name type="scientific">Amaricoccus macauensis</name>
    <dbReference type="NCBI Taxonomy" id="57001"/>
    <lineage>
        <taxon>Bacteria</taxon>
        <taxon>Pseudomonadati</taxon>
        <taxon>Pseudomonadota</taxon>
        <taxon>Alphaproteobacteria</taxon>
        <taxon>Rhodobacterales</taxon>
        <taxon>Paracoccaceae</taxon>
        <taxon>Amaricoccus</taxon>
    </lineage>
</organism>
<dbReference type="RefSeq" id="WP_184155558.1">
    <property type="nucleotide sequence ID" value="NZ_JACHFM010000011.1"/>
</dbReference>
<gene>
    <name evidence="3" type="ORF">HNP73_004565</name>
</gene>
<dbReference type="GO" id="GO:0003677">
    <property type="term" value="F:DNA binding"/>
    <property type="evidence" value="ECO:0007669"/>
    <property type="project" value="InterPro"/>
</dbReference>